<keyword evidence="5" id="KW-1003">Cell membrane</keyword>
<protein>
    <recommendedName>
        <fullName evidence="3">Multidrug export protein MepA</fullName>
    </recommendedName>
</protein>
<dbReference type="InterPro" id="IPR045070">
    <property type="entry name" value="MATE_MepA-like"/>
</dbReference>
<feature type="transmembrane region" description="Helical" evidence="10">
    <location>
        <begin position="421"/>
        <end position="443"/>
    </location>
</feature>
<comment type="caution">
    <text evidence="11">The sequence shown here is derived from an EMBL/GenBank/DDBJ whole genome shotgun (WGS) entry which is preliminary data.</text>
</comment>
<dbReference type="Proteomes" id="UP000823936">
    <property type="component" value="Unassembled WGS sequence"/>
</dbReference>
<feature type="transmembrane region" description="Helical" evidence="10">
    <location>
        <begin position="54"/>
        <end position="75"/>
    </location>
</feature>
<evidence type="ECO:0000256" key="10">
    <source>
        <dbReference type="SAM" id="Phobius"/>
    </source>
</evidence>
<dbReference type="PANTHER" id="PTHR43823">
    <property type="entry name" value="SPORULATION PROTEIN YKVU"/>
    <property type="match status" value="1"/>
</dbReference>
<dbReference type="Pfam" id="PF01554">
    <property type="entry name" value="MatE"/>
    <property type="match status" value="2"/>
</dbReference>
<comment type="similarity">
    <text evidence="2">Belongs to the multi antimicrobial extrusion (MATE) (TC 2.A.66.1) family. MepA subfamily.</text>
</comment>
<evidence type="ECO:0000256" key="5">
    <source>
        <dbReference type="ARBA" id="ARBA00022475"/>
    </source>
</evidence>
<dbReference type="GO" id="GO:0005886">
    <property type="term" value="C:plasma membrane"/>
    <property type="evidence" value="ECO:0007669"/>
    <property type="project" value="UniProtKB-SubCell"/>
</dbReference>
<sequence>MKVRQADFSKGSVPSLILRVSFPLIVAELVNLLYSMVDRIYIGHIEDVGSTALTGLGLCFPIISLISAFPRLFGFNGGAPLAAIYRGKKEKKEAEAIMGNSFLMAVIAALVITVLLLVFMRPVLYIFGASDNTYPYARDYLSIYVCGTVFVLVSLTLNAFINSQGFQKIGMMTVIVGAVCNIILDPVFIFVFDMGVKGAAIATVISQSLSAFFAFFFLRSSSVELRLTVKGMHLCFSRCRRIITLGLSGFTMGATNSIVQLVCNKTAFIWGGDLYVGVMTILNSIREIFSTPINGLASAGGPVMSYNYGAKDYDRVKKASNTLLFSILIYSAVVWLFVFLFPRLMALMFTRDEALLAVSAHAIRLYFFGFIFMAFQMSGQQTFVSLGLSGPAIFFSLFRKVIIVVPLTILLPYILSTDGIMIAEAISNIVGGISAYTAMRIIVFNRLLKKRSISAPHELTS</sequence>
<evidence type="ECO:0000256" key="8">
    <source>
        <dbReference type="ARBA" id="ARBA00023136"/>
    </source>
</evidence>
<organism evidence="11 12">
    <name type="scientific">Candidatus Ornithospirochaeta avicola</name>
    <dbReference type="NCBI Taxonomy" id="2840896"/>
    <lineage>
        <taxon>Bacteria</taxon>
        <taxon>Pseudomonadati</taxon>
        <taxon>Spirochaetota</taxon>
        <taxon>Spirochaetia</taxon>
        <taxon>Spirochaetales</taxon>
        <taxon>Spirochaetaceae</taxon>
        <taxon>Spirochaetaceae incertae sedis</taxon>
        <taxon>Candidatus Ornithospirochaeta</taxon>
    </lineage>
</organism>
<dbReference type="NCBIfam" id="TIGR00797">
    <property type="entry name" value="matE"/>
    <property type="match status" value="1"/>
</dbReference>
<comment type="subcellular location">
    <subcellularLocation>
        <location evidence="1">Cell membrane</location>
        <topology evidence="1">Multi-pass membrane protein</topology>
    </subcellularLocation>
</comment>
<reference evidence="11" key="1">
    <citation type="journal article" date="2021" name="PeerJ">
        <title>Extensive microbial diversity within the chicken gut microbiome revealed by metagenomics and culture.</title>
        <authorList>
            <person name="Gilroy R."/>
            <person name="Ravi A."/>
            <person name="Getino M."/>
            <person name="Pursley I."/>
            <person name="Horton D.L."/>
            <person name="Alikhan N.F."/>
            <person name="Baker D."/>
            <person name="Gharbi K."/>
            <person name="Hall N."/>
            <person name="Watson M."/>
            <person name="Adriaenssens E.M."/>
            <person name="Foster-Nyarko E."/>
            <person name="Jarju S."/>
            <person name="Secka A."/>
            <person name="Antonio M."/>
            <person name="Oren A."/>
            <person name="Chaudhuri R.R."/>
            <person name="La Ragione R."/>
            <person name="Hildebrand F."/>
            <person name="Pallen M.J."/>
        </authorList>
    </citation>
    <scope>NUCLEOTIDE SEQUENCE</scope>
    <source>
        <strain evidence="11">Gambia11-129</strain>
    </source>
</reference>
<evidence type="ECO:0000313" key="11">
    <source>
        <dbReference type="EMBL" id="HIV98793.1"/>
    </source>
</evidence>
<name>A0A9D1PSK2_9SPIO</name>
<evidence type="ECO:0000256" key="9">
    <source>
        <dbReference type="ARBA" id="ARBA00023251"/>
    </source>
</evidence>
<dbReference type="CDD" id="cd13143">
    <property type="entry name" value="MATE_MepA_like"/>
    <property type="match status" value="1"/>
</dbReference>
<feature type="transmembrane region" description="Helical" evidence="10">
    <location>
        <begin position="354"/>
        <end position="376"/>
    </location>
</feature>
<reference evidence="11" key="2">
    <citation type="submission" date="2021-04" db="EMBL/GenBank/DDBJ databases">
        <authorList>
            <person name="Gilroy R."/>
        </authorList>
    </citation>
    <scope>NUCLEOTIDE SEQUENCE</scope>
    <source>
        <strain evidence="11">Gambia11-129</strain>
    </source>
</reference>
<feature type="transmembrane region" description="Helical" evidence="10">
    <location>
        <begin position="173"/>
        <end position="192"/>
    </location>
</feature>
<dbReference type="PANTHER" id="PTHR43823:SF3">
    <property type="entry name" value="MULTIDRUG EXPORT PROTEIN MEPA"/>
    <property type="match status" value="1"/>
</dbReference>
<feature type="transmembrane region" description="Helical" evidence="10">
    <location>
        <begin position="12"/>
        <end position="34"/>
    </location>
</feature>
<dbReference type="PIRSF" id="PIRSF006603">
    <property type="entry name" value="DinF"/>
    <property type="match status" value="1"/>
</dbReference>
<evidence type="ECO:0000256" key="2">
    <source>
        <dbReference type="ARBA" id="ARBA00008417"/>
    </source>
</evidence>
<feature type="transmembrane region" description="Helical" evidence="10">
    <location>
        <begin position="140"/>
        <end position="161"/>
    </location>
</feature>
<dbReference type="GO" id="GO:0015297">
    <property type="term" value="F:antiporter activity"/>
    <property type="evidence" value="ECO:0007669"/>
    <property type="project" value="InterPro"/>
</dbReference>
<keyword evidence="6 10" id="KW-0812">Transmembrane</keyword>
<dbReference type="AlphaFoldDB" id="A0A9D1PSK2"/>
<evidence type="ECO:0000256" key="3">
    <source>
        <dbReference type="ARBA" id="ARBA00022106"/>
    </source>
</evidence>
<feature type="transmembrane region" description="Helical" evidence="10">
    <location>
        <begin position="198"/>
        <end position="218"/>
    </location>
</feature>
<dbReference type="EMBL" id="DXHU01000015">
    <property type="protein sequence ID" value="HIV98793.1"/>
    <property type="molecule type" value="Genomic_DNA"/>
</dbReference>
<evidence type="ECO:0000313" key="12">
    <source>
        <dbReference type="Proteomes" id="UP000823936"/>
    </source>
</evidence>
<accession>A0A9D1PSK2</accession>
<dbReference type="GO" id="GO:0046677">
    <property type="term" value="P:response to antibiotic"/>
    <property type="evidence" value="ECO:0007669"/>
    <property type="project" value="UniProtKB-KW"/>
</dbReference>
<dbReference type="InterPro" id="IPR048279">
    <property type="entry name" value="MdtK-like"/>
</dbReference>
<proteinExistence type="inferred from homology"/>
<keyword evidence="7 10" id="KW-1133">Transmembrane helix</keyword>
<keyword evidence="4" id="KW-0813">Transport</keyword>
<evidence type="ECO:0000256" key="1">
    <source>
        <dbReference type="ARBA" id="ARBA00004651"/>
    </source>
</evidence>
<dbReference type="GO" id="GO:0042910">
    <property type="term" value="F:xenobiotic transmembrane transporter activity"/>
    <property type="evidence" value="ECO:0007669"/>
    <property type="project" value="InterPro"/>
</dbReference>
<dbReference type="InterPro" id="IPR002528">
    <property type="entry name" value="MATE_fam"/>
</dbReference>
<evidence type="ECO:0000256" key="7">
    <source>
        <dbReference type="ARBA" id="ARBA00022989"/>
    </source>
</evidence>
<dbReference type="InterPro" id="IPR051327">
    <property type="entry name" value="MATE_MepA_subfamily"/>
</dbReference>
<feature type="transmembrane region" description="Helical" evidence="10">
    <location>
        <begin position="96"/>
        <end position="120"/>
    </location>
</feature>
<evidence type="ECO:0000256" key="4">
    <source>
        <dbReference type="ARBA" id="ARBA00022448"/>
    </source>
</evidence>
<evidence type="ECO:0000256" key="6">
    <source>
        <dbReference type="ARBA" id="ARBA00022692"/>
    </source>
</evidence>
<keyword evidence="9" id="KW-0046">Antibiotic resistance</keyword>
<gene>
    <name evidence="11" type="ORF">IAB12_03310</name>
</gene>
<keyword evidence="8 10" id="KW-0472">Membrane</keyword>
<feature type="transmembrane region" description="Helical" evidence="10">
    <location>
        <begin position="323"/>
        <end position="342"/>
    </location>
</feature>